<dbReference type="PROSITE" id="PS50222">
    <property type="entry name" value="EF_HAND_2"/>
    <property type="match status" value="1"/>
</dbReference>
<evidence type="ECO:0000256" key="6">
    <source>
        <dbReference type="ARBA" id="ARBA00022723"/>
    </source>
</evidence>
<keyword evidence="13" id="KW-0175">Coiled coil</keyword>
<dbReference type="Pfam" id="PF08022">
    <property type="entry name" value="FAD_binding_8"/>
    <property type="match status" value="1"/>
</dbReference>
<keyword evidence="4" id="KW-0285">Flavoprotein</keyword>
<dbReference type="SUPFAM" id="SSF63380">
    <property type="entry name" value="Riboflavin synthase domain-like"/>
    <property type="match status" value="1"/>
</dbReference>
<evidence type="ECO:0000256" key="15">
    <source>
        <dbReference type="SAM" id="Phobius"/>
    </source>
</evidence>
<dbReference type="Pfam" id="PF08030">
    <property type="entry name" value="NAD_binding_6"/>
    <property type="match status" value="1"/>
</dbReference>
<dbReference type="Pfam" id="PF08414">
    <property type="entry name" value="NADPH_Ox"/>
    <property type="match status" value="1"/>
</dbReference>
<evidence type="ECO:0000256" key="4">
    <source>
        <dbReference type="ARBA" id="ARBA00022630"/>
    </source>
</evidence>
<feature type="compositionally biased region" description="Polar residues" evidence="14">
    <location>
        <begin position="1"/>
        <end position="14"/>
    </location>
</feature>
<organism evidence="18 19">
    <name type="scientific">Mikania micrantha</name>
    <name type="common">bitter vine</name>
    <dbReference type="NCBI Taxonomy" id="192012"/>
    <lineage>
        <taxon>Eukaryota</taxon>
        <taxon>Viridiplantae</taxon>
        <taxon>Streptophyta</taxon>
        <taxon>Embryophyta</taxon>
        <taxon>Tracheophyta</taxon>
        <taxon>Spermatophyta</taxon>
        <taxon>Magnoliopsida</taxon>
        <taxon>eudicotyledons</taxon>
        <taxon>Gunneridae</taxon>
        <taxon>Pentapetalae</taxon>
        <taxon>asterids</taxon>
        <taxon>campanulids</taxon>
        <taxon>Asterales</taxon>
        <taxon>Asteraceae</taxon>
        <taxon>Asteroideae</taxon>
        <taxon>Heliantheae alliance</taxon>
        <taxon>Eupatorieae</taxon>
        <taxon>Mikania</taxon>
    </lineage>
</organism>
<dbReference type="InterPro" id="IPR018247">
    <property type="entry name" value="EF_Hand_1_Ca_BS"/>
</dbReference>
<evidence type="ECO:0008006" key="20">
    <source>
        <dbReference type="Google" id="ProtNLM"/>
    </source>
</evidence>
<keyword evidence="19" id="KW-1185">Reference proteome</keyword>
<evidence type="ECO:0000256" key="13">
    <source>
        <dbReference type="SAM" id="Coils"/>
    </source>
</evidence>
<dbReference type="PROSITE" id="PS51384">
    <property type="entry name" value="FAD_FR"/>
    <property type="match status" value="1"/>
</dbReference>
<dbReference type="SUPFAM" id="SSF47473">
    <property type="entry name" value="EF-hand"/>
    <property type="match status" value="1"/>
</dbReference>
<feature type="compositionally biased region" description="Acidic residues" evidence="14">
    <location>
        <begin position="234"/>
        <end position="246"/>
    </location>
</feature>
<dbReference type="AlphaFoldDB" id="A0A5N6NCC4"/>
<keyword evidence="10 15" id="KW-1133">Transmembrane helix</keyword>
<dbReference type="OrthoDB" id="1040979at2759"/>
<evidence type="ECO:0000256" key="1">
    <source>
        <dbReference type="ARBA" id="ARBA00004141"/>
    </source>
</evidence>
<keyword evidence="8" id="KW-0106">Calcium</keyword>
<feature type="region of interest" description="Disordered" evidence="14">
    <location>
        <begin position="169"/>
        <end position="203"/>
    </location>
</feature>
<evidence type="ECO:0000313" key="18">
    <source>
        <dbReference type="EMBL" id="KAD4585501.1"/>
    </source>
</evidence>
<dbReference type="GO" id="GO:0016174">
    <property type="term" value="F:NAD(P)H oxidase H2O2-forming activity"/>
    <property type="evidence" value="ECO:0007669"/>
    <property type="project" value="TreeGrafter"/>
</dbReference>
<feature type="compositionally biased region" description="Basic and acidic residues" evidence="14">
    <location>
        <begin position="520"/>
        <end position="532"/>
    </location>
</feature>
<keyword evidence="6" id="KW-0479">Metal-binding</keyword>
<evidence type="ECO:0000256" key="8">
    <source>
        <dbReference type="ARBA" id="ARBA00022837"/>
    </source>
</evidence>
<dbReference type="FunFam" id="2.40.30.10:FF:000059">
    <property type="entry name" value="dual oxidase isoform X1"/>
    <property type="match status" value="1"/>
</dbReference>
<evidence type="ECO:0000256" key="14">
    <source>
        <dbReference type="SAM" id="MobiDB-lite"/>
    </source>
</evidence>
<dbReference type="InterPro" id="IPR013623">
    <property type="entry name" value="NADPH_Ox"/>
</dbReference>
<feature type="compositionally biased region" description="Polar residues" evidence="14">
    <location>
        <begin position="533"/>
        <end position="542"/>
    </location>
</feature>
<evidence type="ECO:0000313" key="19">
    <source>
        <dbReference type="Proteomes" id="UP000326396"/>
    </source>
</evidence>
<comment type="subcellular location">
    <subcellularLocation>
        <location evidence="1">Membrane</location>
        <topology evidence="1">Multi-pass membrane protein</topology>
    </subcellularLocation>
</comment>
<dbReference type="InterPro" id="IPR000778">
    <property type="entry name" value="Cyt_b245_heavy_chain"/>
</dbReference>
<dbReference type="InterPro" id="IPR050369">
    <property type="entry name" value="RBOH/FRE"/>
</dbReference>
<keyword evidence="9" id="KW-0521">NADP</keyword>
<evidence type="ECO:0000256" key="11">
    <source>
        <dbReference type="ARBA" id="ARBA00023002"/>
    </source>
</evidence>
<dbReference type="InterPro" id="IPR013121">
    <property type="entry name" value="Fe_red_NAD-bd_6"/>
</dbReference>
<comment type="similarity">
    <text evidence="2">Belongs to the RBOH (TC 5.B.1.3) family.</text>
</comment>
<dbReference type="GO" id="GO:0004601">
    <property type="term" value="F:peroxidase activity"/>
    <property type="evidence" value="ECO:0007669"/>
    <property type="project" value="UniProtKB-KW"/>
</dbReference>
<dbReference type="CDD" id="cd06186">
    <property type="entry name" value="NOX_Duox_like_FAD_NADP"/>
    <property type="match status" value="1"/>
</dbReference>
<evidence type="ECO:0000259" key="16">
    <source>
        <dbReference type="PROSITE" id="PS50222"/>
    </source>
</evidence>
<dbReference type="GO" id="GO:0005509">
    <property type="term" value="F:calcium ion binding"/>
    <property type="evidence" value="ECO:0007669"/>
    <property type="project" value="InterPro"/>
</dbReference>
<keyword evidence="3" id="KW-0575">Peroxidase</keyword>
<feature type="transmembrane region" description="Helical" evidence="15">
    <location>
        <begin position="700"/>
        <end position="719"/>
    </location>
</feature>
<dbReference type="PROSITE" id="PS00018">
    <property type="entry name" value="EF_HAND_1"/>
    <property type="match status" value="1"/>
</dbReference>
<sequence length="1144" mass="128735">MPPTHSITEAQGTSALAMEEPLSPTTQTLMRVVTQLQARFPDPEPITSEVNPRSLEGVNAVEAATTVDHLKHPQDNGTGTRTSPAETHTGEDFFEALLNEGNPGCQETTSGGGGAGASSGLHRPMTPLMVAHLEAEVATLQLEVQAKEATILDLRRRPLVILQPFHPDPATTTFVSPDATKKGEKVPSAGSGPQVEEEEVAQDANPSIVTLTNEWDDFLGTYFHHSTSSSSSSDDGEAATEFEQELTSDHSVEPQSPVGIQQSPIDWMQTQNMGSDDVHVISGPHSEGGPLNKRGGWTSVRLNVMERAPGGSNDNVVTIDGHQAVNRESKNGLSKIRQVSKTLKYLSAFSKQPATHGLKFVSKNDTSPSARKALDKRFDELKNTDGLLPRSRFGECIGMNKDSKAFAEDLFNSLCQRRNITSDSINKQQLNEFWEEITNLNFDSRLQIFLDMVDKDKDGRITEDEVTEMIKVSASANKLSNITIHARKYAALIMEELDPQQHGYIMIDKLENLLRDAEKHKKREEQQRKAESSKQQQSTQSVIRKRHEDLKYFLHDNWRRCWVIILWTGIMVGLFIWKYIQYKNRAVYDVLGACVCIAKGAAETLKLNMAIMLLPVCRNTITWLRNKTKLGVIVSFDDNISFHQMIAVAIAIGVGLHAISHLACDFPRLIHATEEEYRPMQQFFGDQAKNYWHFVKEVEGYTGIIMVVLMTIAFTFAWLRQGKLRPPSFVKKLTKYDAFKNSKLYGAFVTKLTGCYAILNNLTGFNVFWYTHHLFIIVYAMLIVHGIKLYLTKEWYKKTTWMYLVVPIMLYACERLIRSFRSRSDPARILKVTAYPATTPYPRYPGGVLALRVTKPKNFKYKSGEYMFVKCAAVSPFEWHPFSITSAPGDDYLSVHIRALGDWTEKINKIYSDMCISKYIHKLILYILFDSIPKVKIDGPYGAPAQDYKNYEVVLLVGLGIGATPMISIVKDIVNNIKSNKEKDNALEDGITLQKNRMSSKTSANDFKTKQAYLYWVTKEQESFDWFEDVMNEVAGYGVIDVHNYCTSVYEEGDARSALITMLQAINHAKNGVDVVSGTRVKTHFARPNWSNVYDRIAANHRGSEIGVFYCGTPVAMKELKKLATDFSQDTSKSIKFVFHKENF</sequence>
<dbReference type="GO" id="GO:0005886">
    <property type="term" value="C:plasma membrane"/>
    <property type="evidence" value="ECO:0007669"/>
    <property type="project" value="TreeGrafter"/>
</dbReference>
<feature type="transmembrane region" description="Helical" evidence="15">
    <location>
        <begin position="767"/>
        <end position="787"/>
    </location>
</feature>
<evidence type="ECO:0000256" key="9">
    <source>
        <dbReference type="ARBA" id="ARBA00022857"/>
    </source>
</evidence>
<feature type="region of interest" description="Disordered" evidence="14">
    <location>
        <begin position="225"/>
        <end position="256"/>
    </location>
</feature>
<dbReference type="EMBL" id="SZYD01000012">
    <property type="protein sequence ID" value="KAD4585501.1"/>
    <property type="molecule type" value="Genomic_DNA"/>
</dbReference>
<evidence type="ECO:0000256" key="3">
    <source>
        <dbReference type="ARBA" id="ARBA00022559"/>
    </source>
</evidence>
<feature type="region of interest" description="Disordered" evidence="14">
    <location>
        <begin position="520"/>
        <end position="542"/>
    </location>
</feature>
<keyword evidence="11" id="KW-0560">Oxidoreductase</keyword>
<dbReference type="Gene3D" id="3.40.50.80">
    <property type="entry name" value="Nucleotide-binding domain of ferredoxin-NADP reductase (FNR) module"/>
    <property type="match status" value="1"/>
</dbReference>
<dbReference type="GO" id="GO:0042742">
    <property type="term" value="P:defense response to bacterium"/>
    <property type="evidence" value="ECO:0007669"/>
    <property type="project" value="UniProtKB-ARBA"/>
</dbReference>
<feature type="region of interest" description="Disordered" evidence="14">
    <location>
        <begin position="1"/>
        <end position="20"/>
    </location>
</feature>
<dbReference type="InterPro" id="IPR002048">
    <property type="entry name" value="EF_hand_dom"/>
</dbReference>
<dbReference type="InterPro" id="IPR011992">
    <property type="entry name" value="EF-hand-dom_pair"/>
</dbReference>
<feature type="domain" description="EF-hand" evidence="16">
    <location>
        <begin position="441"/>
        <end position="476"/>
    </location>
</feature>
<feature type="coiled-coil region" evidence="13">
    <location>
        <begin position="130"/>
        <end position="157"/>
    </location>
</feature>
<dbReference type="InterPro" id="IPR013112">
    <property type="entry name" value="FAD-bd_8"/>
</dbReference>
<dbReference type="PANTHER" id="PTHR11972">
    <property type="entry name" value="NADPH OXIDASE"/>
    <property type="match status" value="1"/>
</dbReference>
<comment type="caution">
    <text evidence="18">The sequence shown here is derived from an EMBL/GenBank/DDBJ whole genome shotgun (WGS) entry which is preliminary data.</text>
</comment>
<feature type="transmembrane region" description="Helical" evidence="15">
    <location>
        <begin position="562"/>
        <end position="580"/>
    </location>
</feature>
<dbReference type="PANTHER" id="PTHR11972:SF152">
    <property type="entry name" value="RESPIRATORY BURST OXIDASE HOMOLOG PROTEIN C"/>
    <property type="match status" value="1"/>
</dbReference>
<evidence type="ECO:0000256" key="7">
    <source>
        <dbReference type="ARBA" id="ARBA00022827"/>
    </source>
</evidence>
<dbReference type="Gene3D" id="2.40.30.10">
    <property type="entry name" value="Translation factors"/>
    <property type="match status" value="1"/>
</dbReference>
<dbReference type="InterPro" id="IPR017927">
    <property type="entry name" value="FAD-bd_FR_type"/>
</dbReference>
<keyword evidence="7" id="KW-0274">FAD</keyword>
<evidence type="ECO:0000256" key="5">
    <source>
        <dbReference type="ARBA" id="ARBA00022692"/>
    </source>
</evidence>
<evidence type="ECO:0000259" key="17">
    <source>
        <dbReference type="PROSITE" id="PS51384"/>
    </source>
</evidence>
<feature type="domain" description="FAD-binding FR-type" evidence="17">
    <location>
        <begin position="822"/>
        <end position="947"/>
    </location>
</feature>
<dbReference type="Gene3D" id="1.10.238.10">
    <property type="entry name" value="EF-hand"/>
    <property type="match status" value="1"/>
</dbReference>
<evidence type="ECO:0000256" key="12">
    <source>
        <dbReference type="ARBA" id="ARBA00023136"/>
    </source>
</evidence>
<reference evidence="18 19" key="1">
    <citation type="submission" date="2019-05" db="EMBL/GenBank/DDBJ databases">
        <title>Mikania micrantha, genome provides insights into the molecular mechanism of rapid growth.</title>
        <authorList>
            <person name="Liu B."/>
        </authorList>
    </citation>
    <scope>NUCLEOTIDE SEQUENCE [LARGE SCALE GENOMIC DNA]</scope>
    <source>
        <strain evidence="18">NLD-2019</strain>
        <tissue evidence="18">Leaf</tissue>
    </source>
</reference>
<dbReference type="InterPro" id="IPR017938">
    <property type="entry name" value="Riboflavin_synthase-like_b-brl"/>
</dbReference>
<gene>
    <name evidence="18" type="ORF">E3N88_23102</name>
</gene>
<keyword evidence="5 15" id="KW-0812">Transmembrane</keyword>
<dbReference type="Proteomes" id="UP000326396">
    <property type="component" value="Linkage Group LG2"/>
</dbReference>
<dbReference type="GO" id="GO:0016175">
    <property type="term" value="F:superoxide-generating NAD(P)H oxidase activity"/>
    <property type="evidence" value="ECO:0007669"/>
    <property type="project" value="UniProtKB-ARBA"/>
</dbReference>
<accession>A0A5N6NCC4</accession>
<dbReference type="SUPFAM" id="SSF52343">
    <property type="entry name" value="Ferredoxin reductase-like, C-terminal NADP-linked domain"/>
    <property type="match status" value="1"/>
</dbReference>
<dbReference type="GO" id="GO:0009653">
    <property type="term" value="P:anatomical structure morphogenesis"/>
    <property type="evidence" value="ECO:0007669"/>
    <property type="project" value="UniProtKB-ARBA"/>
</dbReference>
<dbReference type="PRINTS" id="PR00466">
    <property type="entry name" value="GP91PHOX"/>
</dbReference>
<name>A0A5N6NCC4_9ASTR</name>
<dbReference type="SFLD" id="SFLDG01169">
    <property type="entry name" value="NADPH_oxidase_subgroup_(NOX)"/>
    <property type="match status" value="1"/>
</dbReference>
<evidence type="ECO:0000256" key="2">
    <source>
        <dbReference type="ARBA" id="ARBA00007975"/>
    </source>
</evidence>
<dbReference type="InterPro" id="IPR039261">
    <property type="entry name" value="FNR_nucleotide-bd"/>
</dbReference>
<evidence type="ECO:0000256" key="10">
    <source>
        <dbReference type="ARBA" id="ARBA00022989"/>
    </source>
</evidence>
<feature type="region of interest" description="Disordered" evidence="14">
    <location>
        <begin position="102"/>
        <end position="121"/>
    </location>
</feature>
<protein>
    <recommendedName>
        <fullName evidence="20">NAD(P)H oxidase (H(2)O(2)-forming)</fullName>
    </recommendedName>
</protein>
<proteinExistence type="inferred from homology"/>
<keyword evidence="12 15" id="KW-0472">Membrane</keyword>